<dbReference type="EMBL" id="CP099489">
    <property type="protein sequence ID" value="USQ78710.1"/>
    <property type="molecule type" value="Genomic_DNA"/>
</dbReference>
<organism evidence="1 2">
    <name type="scientific">Ornithinimicrobium faecis</name>
    <dbReference type="NCBI Taxonomy" id="2934158"/>
    <lineage>
        <taxon>Bacteria</taxon>
        <taxon>Bacillati</taxon>
        <taxon>Actinomycetota</taxon>
        <taxon>Actinomycetes</taxon>
        <taxon>Micrococcales</taxon>
        <taxon>Ornithinimicrobiaceae</taxon>
        <taxon>Ornithinimicrobium</taxon>
    </lineage>
</organism>
<keyword evidence="2" id="KW-1185">Reference proteome</keyword>
<dbReference type="RefSeq" id="WP_252591506.1">
    <property type="nucleotide sequence ID" value="NZ_CP099489.1"/>
</dbReference>
<name>A0ABY4YR06_9MICO</name>
<gene>
    <name evidence="1" type="ORF">NF556_13870</name>
</gene>
<protein>
    <submittedName>
        <fullName evidence="1">Uncharacterized protein</fullName>
    </submittedName>
</protein>
<proteinExistence type="predicted"/>
<reference evidence="1" key="1">
    <citation type="submission" date="2022-06" db="EMBL/GenBank/DDBJ databases">
        <title>Ornithinimicrobium HY1793.</title>
        <authorList>
            <person name="Huang Y."/>
        </authorList>
    </citation>
    <scope>NUCLEOTIDE SEQUENCE</scope>
    <source>
        <strain evidence="1">HY1793</strain>
    </source>
</reference>
<accession>A0ABY4YR06</accession>
<evidence type="ECO:0000313" key="2">
    <source>
        <dbReference type="Proteomes" id="UP001056455"/>
    </source>
</evidence>
<dbReference type="Proteomes" id="UP001056455">
    <property type="component" value="Chromosome"/>
</dbReference>
<evidence type="ECO:0000313" key="1">
    <source>
        <dbReference type="EMBL" id="USQ78710.1"/>
    </source>
</evidence>
<sequence length="188" mass="20608">MRWTDLFDDLEAQLAAQQAAELRGEVVEHTRANLGRVALSERYLADLGRAVRLVLRGGPVLEGTLTEIGREWIVLEHQDSSRVHESLVVTASVVTIQGLSGRSDPGRTGQVQRSLGLRQVLRALSRDRSVVRVHLVEAATLTGTIDRVGADHLDLSAHPADLPRRTREIQSRVTVPYAALACVSRQGD</sequence>